<reference evidence="3" key="1">
    <citation type="submission" date="2020-12" db="UniProtKB">
        <authorList>
            <consortium name="WormBaseParasite"/>
        </authorList>
    </citation>
    <scope>IDENTIFICATION</scope>
    <source>
        <strain evidence="3">MHco3</strain>
    </source>
</reference>
<evidence type="ECO:0000313" key="3">
    <source>
        <dbReference type="WBParaSite" id="HCON_00103100-00001"/>
    </source>
</evidence>
<evidence type="ECO:0000313" key="2">
    <source>
        <dbReference type="Proteomes" id="UP000025227"/>
    </source>
</evidence>
<dbReference type="PANTHER" id="PTHR46060:SF1">
    <property type="entry name" value="MARINER MOS1 TRANSPOSASE-LIKE PROTEIN"/>
    <property type="match status" value="1"/>
</dbReference>
<dbReference type="Pfam" id="PF17906">
    <property type="entry name" value="HTH_48"/>
    <property type="match status" value="1"/>
</dbReference>
<keyword evidence="2" id="KW-1185">Reference proteome</keyword>
<dbReference type="WBParaSite" id="HCON_00103100-00001">
    <property type="protein sequence ID" value="HCON_00103100-00001"/>
    <property type="gene ID" value="HCON_00103100"/>
</dbReference>
<evidence type="ECO:0000259" key="1">
    <source>
        <dbReference type="Pfam" id="PF17906"/>
    </source>
</evidence>
<proteinExistence type="predicted"/>
<organism evidence="2 3">
    <name type="scientific">Haemonchus contortus</name>
    <name type="common">Barber pole worm</name>
    <dbReference type="NCBI Taxonomy" id="6289"/>
    <lineage>
        <taxon>Eukaryota</taxon>
        <taxon>Metazoa</taxon>
        <taxon>Ecdysozoa</taxon>
        <taxon>Nematoda</taxon>
        <taxon>Chromadorea</taxon>
        <taxon>Rhabditida</taxon>
        <taxon>Rhabditina</taxon>
        <taxon>Rhabditomorpha</taxon>
        <taxon>Strongyloidea</taxon>
        <taxon>Trichostrongylidae</taxon>
        <taxon>Haemonchus</taxon>
    </lineage>
</organism>
<feature type="domain" description="Mos1 transposase HTH" evidence="1">
    <location>
        <begin position="7"/>
        <end position="52"/>
    </location>
</feature>
<dbReference type="InterPro" id="IPR052709">
    <property type="entry name" value="Transposase-MT_Hybrid"/>
</dbReference>
<dbReference type="Gene3D" id="1.10.10.1450">
    <property type="match status" value="1"/>
</dbReference>
<dbReference type="InterPro" id="IPR041426">
    <property type="entry name" value="Mos1_HTH"/>
</dbReference>
<dbReference type="PANTHER" id="PTHR46060">
    <property type="entry name" value="MARINER MOS1 TRANSPOSASE-LIKE PROTEIN"/>
    <property type="match status" value="1"/>
</dbReference>
<dbReference type="Proteomes" id="UP000025227">
    <property type="component" value="Unplaced"/>
</dbReference>
<accession>A0A7I4YK09</accession>
<protein>
    <submittedName>
        <fullName evidence="3">HTH_48 domain-containing protein</fullName>
    </submittedName>
</protein>
<sequence length="187" mass="21781">MSDRYDHRRLLLHCYRSGHSATQARNELQAMGSTAPSLATCYRWCGRFARGETHFDKAPWSGRLRSTKIDIVLPSVQNNHSQSLTAIERATSALRSTIHDILRRCRLRAALPAVIPYTLTESERQVRFDVCRELFDRKRTVAWTSLIIAQNEKWISYRHKARSRCKGWETRQKGNDLVLLLRQLFLL</sequence>
<name>A0A7I4YK09_HAECO</name>
<dbReference type="OrthoDB" id="6137736at2759"/>
<dbReference type="AlphaFoldDB" id="A0A7I4YK09"/>